<sequence>MDCLFRISILCVHACCVRVCIVYAECDGVCGSMSWLLCVGEEQSLMYKKLVDTQHRHRIANELVIFHINQAPPSSQGAGNGARTCDRRVPADLRADSQATVPPTLRSRFHPYQSHVDFKSDSNWLRGQGRSQAERKLSMFPIQSFVHNL</sequence>
<evidence type="ECO:0000313" key="2">
    <source>
        <dbReference type="EMBL" id="GFN82271.1"/>
    </source>
</evidence>
<protein>
    <submittedName>
        <fullName evidence="2">Uncharacterized protein</fullName>
    </submittedName>
</protein>
<proteinExistence type="predicted"/>
<dbReference type="AlphaFoldDB" id="A0AAV3YIS2"/>
<gene>
    <name evidence="2" type="ORF">PoB_000877700</name>
</gene>
<organism evidence="2 3">
    <name type="scientific">Plakobranchus ocellatus</name>
    <dbReference type="NCBI Taxonomy" id="259542"/>
    <lineage>
        <taxon>Eukaryota</taxon>
        <taxon>Metazoa</taxon>
        <taxon>Spiralia</taxon>
        <taxon>Lophotrochozoa</taxon>
        <taxon>Mollusca</taxon>
        <taxon>Gastropoda</taxon>
        <taxon>Heterobranchia</taxon>
        <taxon>Euthyneura</taxon>
        <taxon>Panpulmonata</taxon>
        <taxon>Sacoglossa</taxon>
        <taxon>Placobranchoidea</taxon>
        <taxon>Plakobranchidae</taxon>
        <taxon>Plakobranchus</taxon>
    </lineage>
</organism>
<keyword evidence="1" id="KW-0732">Signal</keyword>
<accession>A0AAV3YIS2</accession>
<dbReference type="EMBL" id="BLXT01000976">
    <property type="protein sequence ID" value="GFN82271.1"/>
    <property type="molecule type" value="Genomic_DNA"/>
</dbReference>
<evidence type="ECO:0000313" key="3">
    <source>
        <dbReference type="Proteomes" id="UP000735302"/>
    </source>
</evidence>
<evidence type="ECO:0000256" key="1">
    <source>
        <dbReference type="SAM" id="SignalP"/>
    </source>
</evidence>
<keyword evidence="3" id="KW-1185">Reference proteome</keyword>
<name>A0AAV3YIS2_9GAST</name>
<dbReference type="Proteomes" id="UP000735302">
    <property type="component" value="Unassembled WGS sequence"/>
</dbReference>
<reference evidence="2 3" key="1">
    <citation type="journal article" date="2021" name="Elife">
        <title>Chloroplast acquisition without the gene transfer in kleptoplastic sea slugs, Plakobranchus ocellatus.</title>
        <authorList>
            <person name="Maeda T."/>
            <person name="Takahashi S."/>
            <person name="Yoshida T."/>
            <person name="Shimamura S."/>
            <person name="Takaki Y."/>
            <person name="Nagai Y."/>
            <person name="Toyoda A."/>
            <person name="Suzuki Y."/>
            <person name="Arimoto A."/>
            <person name="Ishii H."/>
            <person name="Satoh N."/>
            <person name="Nishiyama T."/>
            <person name="Hasebe M."/>
            <person name="Maruyama T."/>
            <person name="Minagawa J."/>
            <person name="Obokata J."/>
            <person name="Shigenobu S."/>
        </authorList>
    </citation>
    <scope>NUCLEOTIDE SEQUENCE [LARGE SCALE GENOMIC DNA]</scope>
</reference>
<comment type="caution">
    <text evidence="2">The sequence shown here is derived from an EMBL/GenBank/DDBJ whole genome shotgun (WGS) entry which is preliminary data.</text>
</comment>
<feature type="signal peptide" evidence="1">
    <location>
        <begin position="1"/>
        <end position="24"/>
    </location>
</feature>
<feature type="chain" id="PRO_5043629564" evidence="1">
    <location>
        <begin position="25"/>
        <end position="149"/>
    </location>
</feature>